<feature type="non-terminal residue" evidence="2">
    <location>
        <position position="181"/>
    </location>
</feature>
<evidence type="ECO:0000313" key="2">
    <source>
        <dbReference type="EMBL" id="SVE28624.1"/>
    </source>
</evidence>
<dbReference type="EMBL" id="UINC01206815">
    <property type="protein sequence ID" value="SVE28624.1"/>
    <property type="molecule type" value="Genomic_DNA"/>
</dbReference>
<evidence type="ECO:0000256" key="1">
    <source>
        <dbReference type="SAM" id="Phobius"/>
    </source>
</evidence>
<sequence length="181" mass="20428">MLLGFLLHTISFSILQFGAIWLSIQKLNIDQVVTQISTNELLFSFAIILFFTFSMLKLIKKVNLIKYFFYIILLIGIKSTFIVFFTNFIASTLALLILILYISRKTLLLHNVILGLAILGIGTNLGIMLKPITVVLLMAIFSIYDIIAVYKSNYMLKLFKNFAQGGATLAFLYPKTPGKIT</sequence>
<feature type="transmembrane region" description="Helical" evidence="1">
    <location>
        <begin position="132"/>
        <end position="150"/>
    </location>
</feature>
<feature type="transmembrane region" description="Helical" evidence="1">
    <location>
        <begin position="68"/>
        <end position="101"/>
    </location>
</feature>
<gene>
    <name evidence="2" type="ORF">METZ01_LOCUS481478</name>
</gene>
<name>A0A383C8X4_9ZZZZ</name>
<feature type="transmembrane region" description="Helical" evidence="1">
    <location>
        <begin position="108"/>
        <end position="126"/>
    </location>
</feature>
<keyword evidence="1" id="KW-1133">Transmembrane helix</keyword>
<proteinExistence type="predicted"/>
<keyword evidence="1" id="KW-0472">Membrane</keyword>
<reference evidence="2" key="1">
    <citation type="submission" date="2018-05" db="EMBL/GenBank/DDBJ databases">
        <authorList>
            <person name="Lanie J.A."/>
            <person name="Ng W.-L."/>
            <person name="Kazmierczak K.M."/>
            <person name="Andrzejewski T.M."/>
            <person name="Davidsen T.M."/>
            <person name="Wayne K.J."/>
            <person name="Tettelin H."/>
            <person name="Glass J.I."/>
            <person name="Rusch D."/>
            <person name="Podicherti R."/>
            <person name="Tsui H.-C.T."/>
            <person name="Winkler M.E."/>
        </authorList>
    </citation>
    <scope>NUCLEOTIDE SEQUENCE</scope>
</reference>
<feature type="transmembrane region" description="Helical" evidence="1">
    <location>
        <begin position="6"/>
        <end position="24"/>
    </location>
</feature>
<dbReference type="AlphaFoldDB" id="A0A383C8X4"/>
<protein>
    <submittedName>
        <fullName evidence="2">Uncharacterized protein</fullName>
    </submittedName>
</protein>
<accession>A0A383C8X4</accession>
<feature type="transmembrane region" description="Helical" evidence="1">
    <location>
        <begin position="36"/>
        <end position="56"/>
    </location>
</feature>
<keyword evidence="1" id="KW-0812">Transmembrane</keyword>
<organism evidence="2">
    <name type="scientific">marine metagenome</name>
    <dbReference type="NCBI Taxonomy" id="408172"/>
    <lineage>
        <taxon>unclassified sequences</taxon>
        <taxon>metagenomes</taxon>
        <taxon>ecological metagenomes</taxon>
    </lineage>
</organism>